<dbReference type="InterPro" id="IPR036390">
    <property type="entry name" value="WH_DNA-bd_sf"/>
</dbReference>
<evidence type="ECO:0000313" key="2">
    <source>
        <dbReference type="EMBL" id="MCO1658394.1"/>
    </source>
</evidence>
<dbReference type="PANTHER" id="PTHR33164">
    <property type="entry name" value="TRANSCRIPTIONAL REGULATOR, MARR FAMILY"/>
    <property type="match status" value="1"/>
</dbReference>
<dbReference type="PROSITE" id="PS50995">
    <property type="entry name" value="HTH_MARR_2"/>
    <property type="match status" value="1"/>
</dbReference>
<dbReference type="PANTHER" id="PTHR33164:SF106">
    <property type="entry name" value="TRANSCRIPTIONAL REGULATORY PROTEIN"/>
    <property type="match status" value="1"/>
</dbReference>
<keyword evidence="3" id="KW-1185">Reference proteome</keyword>
<evidence type="ECO:0000313" key="3">
    <source>
        <dbReference type="Proteomes" id="UP001165283"/>
    </source>
</evidence>
<dbReference type="Gene3D" id="1.10.10.10">
    <property type="entry name" value="Winged helix-like DNA-binding domain superfamily/Winged helix DNA-binding domain"/>
    <property type="match status" value="1"/>
</dbReference>
<feature type="domain" description="HTH marR-type" evidence="1">
    <location>
        <begin position="10"/>
        <end position="140"/>
    </location>
</feature>
<dbReference type="InterPro" id="IPR000835">
    <property type="entry name" value="HTH_MarR-typ"/>
</dbReference>
<dbReference type="Pfam" id="PF12802">
    <property type="entry name" value="MarR_2"/>
    <property type="match status" value="1"/>
</dbReference>
<dbReference type="InterPro" id="IPR036388">
    <property type="entry name" value="WH-like_DNA-bd_sf"/>
</dbReference>
<evidence type="ECO:0000259" key="1">
    <source>
        <dbReference type="PROSITE" id="PS50995"/>
    </source>
</evidence>
<organism evidence="2 3">
    <name type="scientific">Pseudonocardia humida</name>
    <dbReference type="NCBI Taxonomy" id="2800819"/>
    <lineage>
        <taxon>Bacteria</taxon>
        <taxon>Bacillati</taxon>
        <taxon>Actinomycetota</taxon>
        <taxon>Actinomycetes</taxon>
        <taxon>Pseudonocardiales</taxon>
        <taxon>Pseudonocardiaceae</taxon>
        <taxon>Pseudonocardia</taxon>
    </lineage>
</organism>
<comment type="caution">
    <text evidence="2">The sequence shown here is derived from an EMBL/GenBank/DDBJ whole genome shotgun (WGS) entry which is preliminary data.</text>
</comment>
<accession>A0ABT1A6E2</accession>
<dbReference type="EMBL" id="JAGSOV010000054">
    <property type="protein sequence ID" value="MCO1658394.1"/>
    <property type="molecule type" value="Genomic_DNA"/>
</dbReference>
<reference evidence="2" key="1">
    <citation type="submission" date="2021-04" db="EMBL/GenBank/DDBJ databases">
        <title>Pseudonocardia sp. nov., isolated from sandy soil of mangrove forest.</title>
        <authorList>
            <person name="Zan Z."/>
            <person name="Huang R."/>
            <person name="Liu W."/>
        </authorList>
    </citation>
    <scope>NUCLEOTIDE SEQUENCE</scope>
    <source>
        <strain evidence="2">S2-4</strain>
    </source>
</reference>
<protein>
    <submittedName>
        <fullName evidence="2">MarR family transcriptional regulator</fullName>
    </submittedName>
</protein>
<dbReference type="SUPFAM" id="SSF46785">
    <property type="entry name" value="Winged helix' DNA-binding domain"/>
    <property type="match status" value="1"/>
</dbReference>
<name>A0ABT1A6E2_9PSEU</name>
<proteinExistence type="predicted"/>
<dbReference type="SMART" id="SM00347">
    <property type="entry name" value="HTH_MARR"/>
    <property type="match status" value="1"/>
</dbReference>
<sequence length="161" mass="17120">MTHDGAEQRGANLGWELSTAVVLFHEAVAQRLGLSAADHRALGAISRAGAVTAGELAQRTGLSPGAVTGLVDRLESAGHVRRTRDPADRRRVVIVPVSAPGRPDLSGIFADLSAAMAGFTGDYDEHQARAIEDYLVKTITVLREQTRRLSAEAAAEEPDDR</sequence>
<dbReference type="RefSeq" id="WP_252442306.1">
    <property type="nucleotide sequence ID" value="NZ_JAGSOV010000054.1"/>
</dbReference>
<dbReference type="Proteomes" id="UP001165283">
    <property type="component" value="Unassembled WGS sequence"/>
</dbReference>
<dbReference type="InterPro" id="IPR039422">
    <property type="entry name" value="MarR/SlyA-like"/>
</dbReference>
<gene>
    <name evidence="2" type="ORF">KDL28_25340</name>
</gene>